<dbReference type="AlphaFoldDB" id="A0AAV2FTN1"/>
<dbReference type="EMBL" id="OZ034820">
    <property type="protein sequence ID" value="CAL1401372.1"/>
    <property type="molecule type" value="Genomic_DNA"/>
</dbReference>
<sequence>MEARGGGSWFGILHLEPSKNVLDVLVVRQGESVRGGNYIDAKKVINLAKSSKSKPSRQVILKGSKETLGISGKQEIIHIHKEVRKDAILVVDKH</sequence>
<dbReference type="Proteomes" id="UP001497516">
    <property type="component" value="Chromosome 7"/>
</dbReference>
<keyword evidence="2" id="KW-1185">Reference proteome</keyword>
<evidence type="ECO:0000313" key="1">
    <source>
        <dbReference type="EMBL" id="CAL1401372.1"/>
    </source>
</evidence>
<accession>A0AAV2FTN1</accession>
<protein>
    <submittedName>
        <fullName evidence="1">Uncharacterized protein</fullName>
    </submittedName>
</protein>
<proteinExistence type="predicted"/>
<name>A0AAV2FTN1_9ROSI</name>
<gene>
    <name evidence="1" type="ORF">LTRI10_LOCUS41433</name>
</gene>
<organism evidence="1 2">
    <name type="scientific">Linum trigynum</name>
    <dbReference type="NCBI Taxonomy" id="586398"/>
    <lineage>
        <taxon>Eukaryota</taxon>
        <taxon>Viridiplantae</taxon>
        <taxon>Streptophyta</taxon>
        <taxon>Embryophyta</taxon>
        <taxon>Tracheophyta</taxon>
        <taxon>Spermatophyta</taxon>
        <taxon>Magnoliopsida</taxon>
        <taxon>eudicotyledons</taxon>
        <taxon>Gunneridae</taxon>
        <taxon>Pentapetalae</taxon>
        <taxon>rosids</taxon>
        <taxon>fabids</taxon>
        <taxon>Malpighiales</taxon>
        <taxon>Linaceae</taxon>
        <taxon>Linum</taxon>
    </lineage>
</organism>
<evidence type="ECO:0000313" key="2">
    <source>
        <dbReference type="Proteomes" id="UP001497516"/>
    </source>
</evidence>
<reference evidence="1 2" key="1">
    <citation type="submission" date="2024-04" db="EMBL/GenBank/DDBJ databases">
        <authorList>
            <person name="Fracassetti M."/>
        </authorList>
    </citation>
    <scope>NUCLEOTIDE SEQUENCE [LARGE SCALE GENOMIC DNA]</scope>
</reference>